<gene>
    <name evidence="1" type="ORF">G2W53_001459</name>
</gene>
<sequence length="42" mass="4955">MSLRAQRCKYDELREAKCVTGGTMYDTNMKSYMRHNMSYGAR</sequence>
<comment type="caution">
    <text evidence="1">The sequence shown here is derived from an EMBL/GenBank/DDBJ whole genome shotgun (WGS) entry which is preliminary data.</text>
</comment>
<keyword evidence="2" id="KW-1185">Reference proteome</keyword>
<accession>A0A834XFY9</accession>
<protein>
    <submittedName>
        <fullName evidence="1">Uncharacterized protein</fullName>
    </submittedName>
</protein>
<dbReference type="Proteomes" id="UP000634136">
    <property type="component" value="Unassembled WGS sequence"/>
</dbReference>
<proteinExistence type="predicted"/>
<evidence type="ECO:0000313" key="1">
    <source>
        <dbReference type="EMBL" id="KAF7844554.1"/>
    </source>
</evidence>
<reference evidence="1" key="1">
    <citation type="submission" date="2020-09" db="EMBL/GenBank/DDBJ databases">
        <title>Genome-Enabled Discovery of Anthraquinone Biosynthesis in Senna tora.</title>
        <authorList>
            <person name="Kang S.-H."/>
            <person name="Pandey R.P."/>
            <person name="Lee C.-M."/>
            <person name="Sim J.-S."/>
            <person name="Jeong J.-T."/>
            <person name="Choi B.-S."/>
            <person name="Jung M."/>
            <person name="Ginzburg D."/>
            <person name="Zhao K."/>
            <person name="Won S.Y."/>
            <person name="Oh T.-J."/>
            <person name="Yu Y."/>
            <person name="Kim N.-H."/>
            <person name="Lee O.R."/>
            <person name="Lee T.-H."/>
            <person name="Bashyal P."/>
            <person name="Kim T.-S."/>
            <person name="Lee W.-H."/>
            <person name="Kawkins C."/>
            <person name="Kim C.-K."/>
            <person name="Kim J.S."/>
            <person name="Ahn B.O."/>
            <person name="Rhee S.Y."/>
            <person name="Sohng J.K."/>
        </authorList>
    </citation>
    <scope>NUCLEOTIDE SEQUENCE</scope>
    <source>
        <tissue evidence="1">Leaf</tissue>
    </source>
</reference>
<name>A0A834XFY9_9FABA</name>
<organism evidence="1 2">
    <name type="scientific">Senna tora</name>
    <dbReference type="NCBI Taxonomy" id="362788"/>
    <lineage>
        <taxon>Eukaryota</taxon>
        <taxon>Viridiplantae</taxon>
        <taxon>Streptophyta</taxon>
        <taxon>Embryophyta</taxon>
        <taxon>Tracheophyta</taxon>
        <taxon>Spermatophyta</taxon>
        <taxon>Magnoliopsida</taxon>
        <taxon>eudicotyledons</taxon>
        <taxon>Gunneridae</taxon>
        <taxon>Pentapetalae</taxon>
        <taxon>rosids</taxon>
        <taxon>fabids</taxon>
        <taxon>Fabales</taxon>
        <taxon>Fabaceae</taxon>
        <taxon>Caesalpinioideae</taxon>
        <taxon>Cassia clade</taxon>
        <taxon>Senna</taxon>
    </lineage>
</organism>
<evidence type="ECO:0000313" key="2">
    <source>
        <dbReference type="Proteomes" id="UP000634136"/>
    </source>
</evidence>
<dbReference type="AlphaFoldDB" id="A0A834XFY9"/>
<dbReference type="EMBL" id="JAAIUW010000001">
    <property type="protein sequence ID" value="KAF7844554.1"/>
    <property type="molecule type" value="Genomic_DNA"/>
</dbReference>